<accession>A0A6A2WVI5</accession>
<evidence type="ECO:0000259" key="3">
    <source>
        <dbReference type="Pfam" id="PF07859"/>
    </source>
</evidence>
<dbReference type="SUPFAM" id="SSF53474">
    <property type="entry name" value="alpha/beta-Hydrolases"/>
    <property type="match status" value="1"/>
</dbReference>
<name>A0A6A2WVI5_HIBSY</name>
<evidence type="ECO:0000313" key="4">
    <source>
        <dbReference type="EMBL" id="KAE8665683.1"/>
    </source>
</evidence>
<gene>
    <name evidence="4" type="ORF">F3Y22_tig00112530pilonHSYRG00128</name>
</gene>
<evidence type="ECO:0000256" key="1">
    <source>
        <dbReference type="ARBA" id="ARBA00010515"/>
    </source>
</evidence>
<feature type="region of interest" description="Disordered" evidence="2">
    <location>
        <begin position="79"/>
        <end position="112"/>
    </location>
</feature>
<evidence type="ECO:0000256" key="2">
    <source>
        <dbReference type="SAM" id="MobiDB-lite"/>
    </source>
</evidence>
<dbReference type="Proteomes" id="UP000436088">
    <property type="component" value="Unassembled WGS sequence"/>
</dbReference>
<dbReference type="GO" id="GO:0016787">
    <property type="term" value="F:hydrolase activity"/>
    <property type="evidence" value="ECO:0007669"/>
    <property type="project" value="InterPro"/>
</dbReference>
<protein>
    <submittedName>
        <fullName evidence="4">Carboxylesterase 11</fullName>
    </submittedName>
</protein>
<dbReference type="PANTHER" id="PTHR23024">
    <property type="entry name" value="ARYLACETAMIDE DEACETYLASE"/>
    <property type="match status" value="1"/>
</dbReference>
<dbReference type="InterPro" id="IPR029058">
    <property type="entry name" value="AB_hydrolase_fold"/>
</dbReference>
<evidence type="ECO:0000313" key="5">
    <source>
        <dbReference type="Proteomes" id="UP000436088"/>
    </source>
</evidence>
<feature type="domain" description="Alpha/beta hydrolase fold-3" evidence="3">
    <location>
        <begin position="149"/>
        <end position="435"/>
    </location>
</feature>
<reference evidence="4" key="1">
    <citation type="submission" date="2019-09" db="EMBL/GenBank/DDBJ databases">
        <title>Draft genome information of white flower Hibiscus syriacus.</title>
        <authorList>
            <person name="Kim Y.-M."/>
        </authorList>
    </citation>
    <scope>NUCLEOTIDE SEQUENCE [LARGE SCALE GENOMIC DNA]</scope>
    <source>
        <strain evidence="4">YM2019G1</strain>
    </source>
</reference>
<dbReference type="AlphaFoldDB" id="A0A6A2WVI5"/>
<feature type="region of interest" description="Disordered" evidence="2">
    <location>
        <begin position="30"/>
        <end position="51"/>
    </location>
</feature>
<comment type="similarity">
    <text evidence="1">Belongs to the 'GDXG' lipolytic enzyme family.</text>
</comment>
<feature type="compositionally biased region" description="Basic and acidic residues" evidence="2">
    <location>
        <begin position="88"/>
        <end position="104"/>
    </location>
</feature>
<sequence length="470" mass="52201">MPSIAVKLYSVFFKFLLKHRLQNRIQNHVDESTNPYGVTTRPEESVSAANPSFTDGIATKDIHIDPTATALSIRIFLPESSLSPPEQPEPKSKPRSSQRDDRRNSYPYIGAPTNDPRRCSFEGLNFRSDSNVYQGYSPSPQKGRRLPIILQFHGGGWVSGSNESVANDVFCRRIAKLCDVIVVAVGYRLAPENKYPAAFEDGLKVLHWLAKQANLAECSKSMGSGALGVGAEFTKAQVQRHILDAFGASMVEPWLAAHGDPSRLLKLMLILQLVDKSLISRSLSNLIALSGRCVLLGVSCGANIADYVARKAVEAGRLLDPVKVVAQVLMYPFFIGSVPTRSEINLANSYFYDKAMCLLAWKLFLPEEEFSLDHPAANPLIPHRTPPLKLMPPTLTVVAELDWMRDRAIAYSETLRKVNVDAPVLEYKDAVHEFATLDMLLNTPQAQACAEDITIWIKKYISLRGHEFSY</sequence>
<dbReference type="Gene3D" id="3.40.50.1820">
    <property type="entry name" value="alpha/beta hydrolase"/>
    <property type="match status" value="1"/>
</dbReference>
<proteinExistence type="inferred from homology"/>
<keyword evidence="5" id="KW-1185">Reference proteome</keyword>
<dbReference type="InterPro" id="IPR013094">
    <property type="entry name" value="AB_hydrolase_3"/>
</dbReference>
<organism evidence="4 5">
    <name type="scientific">Hibiscus syriacus</name>
    <name type="common">Rose of Sharon</name>
    <dbReference type="NCBI Taxonomy" id="106335"/>
    <lineage>
        <taxon>Eukaryota</taxon>
        <taxon>Viridiplantae</taxon>
        <taxon>Streptophyta</taxon>
        <taxon>Embryophyta</taxon>
        <taxon>Tracheophyta</taxon>
        <taxon>Spermatophyta</taxon>
        <taxon>Magnoliopsida</taxon>
        <taxon>eudicotyledons</taxon>
        <taxon>Gunneridae</taxon>
        <taxon>Pentapetalae</taxon>
        <taxon>rosids</taxon>
        <taxon>malvids</taxon>
        <taxon>Malvales</taxon>
        <taxon>Malvaceae</taxon>
        <taxon>Malvoideae</taxon>
        <taxon>Hibiscus</taxon>
    </lineage>
</organism>
<dbReference type="PANTHER" id="PTHR23024:SF639">
    <property type="entry name" value="CARBOXYLESTERASE 11-RELATED"/>
    <property type="match status" value="1"/>
</dbReference>
<comment type="caution">
    <text evidence="4">The sequence shown here is derived from an EMBL/GenBank/DDBJ whole genome shotgun (WGS) entry which is preliminary data.</text>
</comment>
<dbReference type="EMBL" id="VEPZ02001607">
    <property type="protein sequence ID" value="KAE8665683.1"/>
    <property type="molecule type" value="Genomic_DNA"/>
</dbReference>
<dbReference type="InterPro" id="IPR050466">
    <property type="entry name" value="Carboxylest/Gibb_receptor"/>
</dbReference>
<dbReference type="Pfam" id="PF07859">
    <property type="entry name" value="Abhydrolase_3"/>
    <property type="match status" value="1"/>
</dbReference>